<evidence type="ECO:0000256" key="1">
    <source>
        <dbReference type="SAM" id="Phobius"/>
    </source>
</evidence>
<gene>
    <name evidence="2" type="ORF">PCA31118_04092</name>
</gene>
<accession>A0A5E5AEQ6</accession>
<dbReference type="AlphaFoldDB" id="A0A5E5AEQ6"/>
<reference evidence="2 3" key="1">
    <citation type="submission" date="2019-08" db="EMBL/GenBank/DDBJ databases">
        <authorList>
            <person name="Peeters C."/>
        </authorList>
    </citation>
    <scope>NUCLEOTIDE SEQUENCE [LARGE SCALE GENOMIC DNA]</scope>
    <source>
        <strain evidence="2 3">LMG 31118</strain>
    </source>
</reference>
<feature type="transmembrane region" description="Helical" evidence="1">
    <location>
        <begin position="109"/>
        <end position="130"/>
    </location>
</feature>
<dbReference type="Proteomes" id="UP000414136">
    <property type="component" value="Unassembled WGS sequence"/>
</dbReference>
<sequence length="135" mass="14840">MTALTAPTTLTTLSGSRTALMPRRHARALRALCFRYGVMDLFIKYFSPLWLFHAAADLSFWQRHQLDARMQIVSRFMWRYVMRWCVVSAVLLVPAAVMAHGLAATGLALAGGVSASVTVLMAALALGCLIGSRLR</sequence>
<keyword evidence="1" id="KW-1133">Transmembrane helix</keyword>
<dbReference type="RefSeq" id="WP_150626877.1">
    <property type="nucleotide sequence ID" value="NZ_CABPSQ010000009.1"/>
</dbReference>
<dbReference type="EMBL" id="CABPSQ010000009">
    <property type="protein sequence ID" value="VVE72131.1"/>
    <property type="molecule type" value="Genomic_DNA"/>
</dbReference>
<evidence type="ECO:0000313" key="2">
    <source>
        <dbReference type="EMBL" id="VVE72131.1"/>
    </source>
</evidence>
<keyword evidence="1" id="KW-0472">Membrane</keyword>
<organism evidence="2 3">
    <name type="scientific">Pandoraea captiosa</name>
    <dbReference type="NCBI Taxonomy" id="2508302"/>
    <lineage>
        <taxon>Bacteria</taxon>
        <taxon>Pseudomonadati</taxon>
        <taxon>Pseudomonadota</taxon>
        <taxon>Betaproteobacteria</taxon>
        <taxon>Burkholderiales</taxon>
        <taxon>Burkholderiaceae</taxon>
        <taxon>Pandoraea</taxon>
    </lineage>
</organism>
<name>A0A5E5AEQ6_9BURK</name>
<protein>
    <submittedName>
        <fullName evidence="2">Uncharacterized protein</fullName>
    </submittedName>
</protein>
<evidence type="ECO:0000313" key="3">
    <source>
        <dbReference type="Proteomes" id="UP000414136"/>
    </source>
</evidence>
<feature type="transmembrane region" description="Helical" evidence="1">
    <location>
        <begin position="81"/>
        <end position="103"/>
    </location>
</feature>
<proteinExistence type="predicted"/>
<keyword evidence="1" id="KW-0812">Transmembrane</keyword>
<keyword evidence="3" id="KW-1185">Reference proteome</keyword>
<dbReference type="OrthoDB" id="8943091at2"/>